<reference evidence="1 2" key="1">
    <citation type="submission" date="2018-01" db="EMBL/GenBank/DDBJ databases">
        <title>Whole genome analyses suggest that Burkholderia sensu lato contains two further novel genera in the rhizoxinica-symbiotica group Mycetohabitans gen. nov., and Trinickia gen. nov.: implications for the evolution of diazotrophy and nodulation in the Burkholderiaceae.</title>
        <authorList>
            <person name="Estrada-de los Santos P."/>
            <person name="Palmer M."/>
            <person name="Chavez-Ramirez B."/>
            <person name="Beukes C."/>
            <person name="Steenkamp E.T."/>
            <person name="Hirsch A.M."/>
            <person name="Manyaka P."/>
            <person name="Maluk M."/>
            <person name="Lafos M."/>
            <person name="Crook M."/>
            <person name="Gross E."/>
            <person name="Simon M.F."/>
            <person name="Bueno dos Reis Junior F."/>
            <person name="Poole P.S."/>
            <person name="Venter S.N."/>
            <person name="James E.K."/>
        </authorList>
    </citation>
    <scope>NUCLEOTIDE SEQUENCE [LARGE SCALE GENOMIC DNA]</scope>
    <source>
        <strain evidence="1 2">GP25-8</strain>
    </source>
</reference>
<protein>
    <submittedName>
        <fullName evidence="1">Uncharacterized protein</fullName>
    </submittedName>
</protein>
<proteinExistence type="predicted"/>
<accession>A0A2N7VQ38</accession>
<sequence>MAVVTAKSTTITNRDAVPPVINDGRLERGSLRSSHGYVTAVNGDSIGSKYILASVPTTVMVRKVLLSCAAITTCAADIGVYRNTKDGGAAVSAAFFGSAVSLASALSNSDVTNESGTYTMDKQEQPLWQAAGLSADPGGTLDIVATLTAAAGSGGIVGASVEYVDNGT</sequence>
<gene>
    <name evidence="1" type="ORF">C0Z19_21740</name>
</gene>
<organism evidence="1 2">
    <name type="scientific">Trinickia soli</name>
    <dbReference type="NCBI Taxonomy" id="380675"/>
    <lineage>
        <taxon>Bacteria</taxon>
        <taxon>Pseudomonadati</taxon>
        <taxon>Pseudomonadota</taxon>
        <taxon>Betaproteobacteria</taxon>
        <taxon>Burkholderiales</taxon>
        <taxon>Burkholderiaceae</taxon>
        <taxon>Trinickia</taxon>
    </lineage>
</organism>
<keyword evidence="2" id="KW-1185">Reference proteome</keyword>
<evidence type="ECO:0000313" key="2">
    <source>
        <dbReference type="Proteomes" id="UP000235347"/>
    </source>
</evidence>
<dbReference type="RefSeq" id="WP_102611904.1">
    <property type="nucleotide sequence ID" value="NZ_CADIKD010000002.1"/>
</dbReference>
<dbReference type="EMBL" id="PNYB01000022">
    <property type="protein sequence ID" value="PMS19256.1"/>
    <property type="molecule type" value="Genomic_DNA"/>
</dbReference>
<name>A0A2N7VQ38_9BURK</name>
<dbReference type="AlphaFoldDB" id="A0A2N7VQ38"/>
<comment type="caution">
    <text evidence="1">The sequence shown here is derived from an EMBL/GenBank/DDBJ whole genome shotgun (WGS) entry which is preliminary data.</text>
</comment>
<evidence type="ECO:0000313" key="1">
    <source>
        <dbReference type="EMBL" id="PMS19256.1"/>
    </source>
</evidence>
<dbReference type="Proteomes" id="UP000235347">
    <property type="component" value="Unassembled WGS sequence"/>
</dbReference>